<gene>
    <name evidence="1" type="ORF">METZ01_LOCUS469861</name>
</gene>
<proteinExistence type="predicted"/>
<dbReference type="AlphaFoldDB" id="A0A383BA53"/>
<sequence>MPLPEYVVDPINNELIKPMQIDSSELADKILLLSNSPKTLSKYSDKLYNNVLDNFGIKRYTRKLHNIYSELIGF</sequence>
<accession>A0A383BA53</accession>
<dbReference type="EMBL" id="UINC01198855">
    <property type="protein sequence ID" value="SVE17007.1"/>
    <property type="molecule type" value="Genomic_DNA"/>
</dbReference>
<dbReference type="SUPFAM" id="SSF53756">
    <property type="entry name" value="UDP-Glycosyltransferase/glycogen phosphorylase"/>
    <property type="match status" value="1"/>
</dbReference>
<reference evidence="1" key="1">
    <citation type="submission" date="2018-05" db="EMBL/GenBank/DDBJ databases">
        <authorList>
            <person name="Lanie J.A."/>
            <person name="Ng W.-L."/>
            <person name="Kazmierczak K.M."/>
            <person name="Andrzejewski T.M."/>
            <person name="Davidsen T.M."/>
            <person name="Wayne K.J."/>
            <person name="Tettelin H."/>
            <person name="Glass J.I."/>
            <person name="Rusch D."/>
            <person name="Podicherti R."/>
            <person name="Tsui H.-C.T."/>
            <person name="Winkler M.E."/>
        </authorList>
    </citation>
    <scope>NUCLEOTIDE SEQUENCE</scope>
</reference>
<dbReference type="Gene3D" id="3.40.50.2000">
    <property type="entry name" value="Glycogen Phosphorylase B"/>
    <property type="match status" value="1"/>
</dbReference>
<name>A0A383BA53_9ZZZZ</name>
<organism evidence="1">
    <name type="scientific">marine metagenome</name>
    <dbReference type="NCBI Taxonomy" id="408172"/>
    <lineage>
        <taxon>unclassified sequences</taxon>
        <taxon>metagenomes</taxon>
        <taxon>ecological metagenomes</taxon>
    </lineage>
</organism>
<evidence type="ECO:0000313" key="1">
    <source>
        <dbReference type="EMBL" id="SVE17007.1"/>
    </source>
</evidence>
<protein>
    <submittedName>
        <fullName evidence="1">Uncharacterized protein</fullName>
    </submittedName>
</protein>